<dbReference type="InterPro" id="IPR018076">
    <property type="entry name" value="T2SS_GspF_dom"/>
</dbReference>
<accession>A0AA96GFH9</accession>
<keyword evidence="11" id="KW-1185">Reference proteome</keyword>
<comment type="subcellular location">
    <subcellularLocation>
        <location evidence="1">Cell inner membrane</location>
        <topology evidence="1">Multi-pass membrane protein</topology>
    </subcellularLocation>
</comment>
<proteinExistence type="inferred from homology"/>
<dbReference type="Gene3D" id="1.20.81.30">
    <property type="entry name" value="Type II secretion system (T2SS), domain F"/>
    <property type="match status" value="2"/>
</dbReference>
<dbReference type="AlphaFoldDB" id="A0AA96GFH9"/>
<evidence type="ECO:0000256" key="1">
    <source>
        <dbReference type="ARBA" id="ARBA00004429"/>
    </source>
</evidence>
<sequence length="403" mass="45340">MANFQYRAIDAHGKPIEGEMAAPDLSHLERQLQDMGLWLVRTLESKPKSLARTTQKRGRVKPRDLMEFSTHMFTLLEAGIPLTQALKSLSIETPNLHLRTTLQAIFQQVEAGNTLHDAMKQHPRIFPPQITNLVHAGEDSGTLTETFKELERYLDWLDQIRGDVRQATIYPSIVMVAVIGLLVLLFTFVIPRFVPILEGLHVPLPTITILIITLSELFVGSWWLWSSFLLLGPMVWTLGRKYLPGFAHWRDRMVLQLPVLGELIRMLTISKFVQNFAVLYRAGIPVLQCLQLCQGLVGNSVMERALQDTQRAVSEGSTINESLSRHPVFPPMVIQMISVGEATGTLPHTLMNVANYYNREIPRKIKKVFGILEPLITLGLIAIVGIVALSLFMPMMSLMGGIH</sequence>
<evidence type="ECO:0000256" key="3">
    <source>
        <dbReference type="ARBA" id="ARBA00022475"/>
    </source>
</evidence>
<dbReference type="PANTHER" id="PTHR30012">
    <property type="entry name" value="GENERAL SECRETION PATHWAY PROTEIN"/>
    <property type="match status" value="1"/>
</dbReference>
<keyword evidence="6 8" id="KW-1133">Transmembrane helix</keyword>
<evidence type="ECO:0000256" key="2">
    <source>
        <dbReference type="ARBA" id="ARBA00005745"/>
    </source>
</evidence>
<dbReference type="KEGG" id="nall:PP769_05855"/>
<evidence type="ECO:0000256" key="5">
    <source>
        <dbReference type="ARBA" id="ARBA00022692"/>
    </source>
</evidence>
<comment type="similarity">
    <text evidence="2">Belongs to the GSP F family.</text>
</comment>
<dbReference type="InterPro" id="IPR042094">
    <property type="entry name" value="T2SS_GspF_sf"/>
</dbReference>
<feature type="transmembrane region" description="Helical" evidence="8">
    <location>
        <begin position="169"/>
        <end position="194"/>
    </location>
</feature>
<dbReference type="PRINTS" id="PR00812">
    <property type="entry name" value="BCTERIALGSPF"/>
</dbReference>
<keyword evidence="5 8" id="KW-0812">Transmembrane</keyword>
<feature type="domain" description="Type II secretion system protein GspF" evidence="9">
    <location>
        <begin position="272"/>
        <end position="394"/>
    </location>
</feature>
<feature type="transmembrane region" description="Helical" evidence="8">
    <location>
        <begin position="206"/>
        <end position="231"/>
    </location>
</feature>
<feature type="domain" description="Type II secretion system protein GspF" evidence="9">
    <location>
        <begin position="68"/>
        <end position="191"/>
    </location>
</feature>
<keyword evidence="7 8" id="KW-0472">Membrane</keyword>
<reference evidence="10 11" key="1">
    <citation type="submission" date="2023-01" db="EMBL/GenBank/DDBJ databases">
        <title>Cultivation and genomic characterization of new, ubiquitous marine nitrite-oxidizing bacteria from the Nitrospirales.</title>
        <authorList>
            <person name="Mueller A.J."/>
            <person name="Daebeler A."/>
            <person name="Herbold C.W."/>
            <person name="Kirkegaard R.H."/>
            <person name="Daims H."/>
        </authorList>
    </citation>
    <scope>NUCLEOTIDE SEQUENCE [LARGE SCALE GENOMIC DNA]</scope>
    <source>
        <strain evidence="10 11">VA</strain>
    </source>
</reference>
<evidence type="ECO:0000256" key="8">
    <source>
        <dbReference type="SAM" id="Phobius"/>
    </source>
</evidence>
<protein>
    <submittedName>
        <fullName evidence="10">Type II secretion system F family protein</fullName>
    </submittedName>
</protein>
<dbReference type="EMBL" id="CP116967">
    <property type="protein sequence ID" value="WNM59290.1"/>
    <property type="molecule type" value="Genomic_DNA"/>
</dbReference>
<dbReference type="Pfam" id="PF00482">
    <property type="entry name" value="T2SSF"/>
    <property type="match status" value="2"/>
</dbReference>
<keyword evidence="3" id="KW-1003">Cell membrane</keyword>
<evidence type="ECO:0000313" key="10">
    <source>
        <dbReference type="EMBL" id="WNM59290.1"/>
    </source>
</evidence>
<dbReference type="PANTHER" id="PTHR30012:SF0">
    <property type="entry name" value="TYPE II SECRETION SYSTEM PROTEIN F-RELATED"/>
    <property type="match status" value="1"/>
</dbReference>
<evidence type="ECO:0000256" key="6">
    <source>
        <dbReference type="ARBA" id="ARBA00022989"/>
    </source>
</evidence>
<dbReference type="FunFam" id="1.20.81.30:FF:000001">
    <property type="entry name" value="Type II secretion system protein F"/>
    <property type="match status" value="2"/>
</dbReference>
<dbReference type="GO" id="GO:0005886">
    <property type="term" value="C:plasma membrane"/>
    <property type="evidence" value="ECO:0007669"/>
    <property type="project" value="UniProtKB-SubCell"/>
</dbReference>
<dbReference type="RefSeq" id="WP_312646003.1">
    <property type="nucleotide sequence ID" value="NZ_CP116967.1"/>
</dbReference>
<evidence type="ECO:0000259" key="9">
    <source>
        <dbReference type="Pfam" id="PF00482"/>
    </source>
</evidence>
<gene>
    <name evidence="10" type="ORF">PP769_05855</name>
</gene>
<evidence type="ECO:0000313" key="11">
    <source>
        <dbReference type="Proteomes" id="UP001302719"/>
    </source>
</evidence>
<evidence type="ECO:0000256" key="4">
    <source>
        <dbReference type="ARBA" id="ARBA00022519"/>
    </source>
</evidence>
<keyword evidence="4" id="KW-0997">Cell inner membrane</keyword>
<organism evidence="10 11">
    <name type="scientific">Candidatus Nitrospira allomarina</name>
    <dbReference type="NCBI Taxonomy" id="3020900"/>
    <lineage>
        <taxon>Bacteria</taxon>
        <taxon>Pseudomonadati</taxon>
        <taxon>Nitrospirota</taxon>
        <taxon>Nitrospiria</taxon>
        <taxon>Nitrospirales</taxon>
        <taxon>Nitrospiraceae</taxon>
        <taxon>Nitrospira</taxon>
    </lineage>
</organism>
<evidence type="ECO:0000256" key="7">
    <source>
        <dbReference type="ARBA" id="ARBA00023136"/>
    </source>
</evidence>
<name>A0AA96GFH9_9BACT</name>
<dbReference type="InterPro" id="IPR003004">
    <property type="entry name" value="GspF/PilC"/>
</dbReference>
<feature type="transmembrane region" description="Helical" evidence="8">
    <location>
        <begin position="368"/>
        <end position="393"/>
    </location>
</feature>
<dbReference type="Proteomes" id="UP001302719">
    <property type="component" value="Chromosome"/>
</dbReference>